<evidence type="ECO:0000256" key="2">
    <source>
        <dbReference type="ARBA" id="ARBA00023015"/>
    </source>
</evidence>
<dbReference type="Pfam" id="PF00126">
    <property type="entry name" value="HTH_1"/>
    <property type="match status" value="1"/>
</dbReference>
<dbReference type="InterPro" id="IPR005119">
    <property type="entry name" value="LysR_subst-bd"/>
</dbReference>
<keyword evidence="7" id="KW-1185">Reference proteome</keyword>
<dbReference type="PANTHER" id="PTHR30537">
    <property type="entry name" value="HTH-TYPE TRANSCRIPTIONAL REGULATOR"/>
    <property type="match status" value="1"/>
</dbReference>
<evidence type="ECO:0000313" key="7">
    <source>
        <dbReference type="Proteomes" id="UP001061282"/>
    </source>
</evidence>
<dbReference type="EMBL" id="JAMGZJ010000069">
    <property type="protein sequence ID" value="MCU6668196.1"/>
    <property type="molecule type" value="Genomic_DNA"/>
</dbReference>
<dbReference type="PRINTS" id="PR00039">
    <property type="entry name" value="HTHLYSR"/>
</dbReference>
<evidence type="ECO:0000256" key="1">
    <source>
        <dbReference type="ARBA" id="ARBA00009437"/>
    </source>
</evidence>
<feature type="domain" description="HTH lysR-type" evidence="5">
    <location>
        <begin position="5"/>
        <end position="62"/>
    </location>
</feature>
<organism evidence="6 7">
    <name type="scientific">Silvania confinis</name>
    <dbReference type="NCBI Taxonomy" id="2926470"/>
    <lineage>
        <taxon>Bacteria</taxon>
        <taxon>Pseudomonadati</taxon>
        <taxon>Pseudomonadota</taxon>
        <taxon>Gammaproteobacteria</taxon>
        <taxon>Enterobacterales</taxon>
        <taxon>Enterobacteriaceae</taxon>
        <taxon>Silvania</taxon>
    </lineage>
</organism>
<dbReference type="InterPro" id="IPR000847">
    <property type="entry name" value="LysR_HTH_N"/>
</dbReference>
<dbReference type="GO" id="GO:0006351">
    <property type="term" value="P:DNA-templated transcription"/>
    <property type="evidence" value="ECO:0007669"/>
    <property type="project" value="TreeGrafter"/>
</dbReference>
<dbReference type="AlphaFoldDB" id="A0A9J6QBY1"/>
<keyword evidence="4" id="KW-0804">Transcription</keyword>
<sequence>MFRKEDINLLYVYMMVAREGSFTRAAAKLGQAQSGVSRSVSELESRLGIKLLARSTRNVTMTPAGEQLFQSLETGFGNLENGVEIITQLREEPRGTVRINASRQAIEFLLLPKLITLRNDYPGIEVEFIENNTFVDIVKERYDAGVRYGNTVDDGMISVRIGPNVQMAVVASPDFLQRYGQPSHPSKLVDFPCIGYRLSDGSSWPWEFNDGDRYIKHKPQGGWQFNDASTIIQAATLGCGLAYEAEDLMQEELRTGKLVKIFEQYCITFSGFHLYFPDRKVSNALRIIIEILKVR</sequence>
<protein>
    <submittedName>
        <fullName evidence="6">LysR family transcriptional regulator</fullName>
    </submittedName>
</protein>
<dbReference type="GO" id="GO:0043565">
    <property type="term" value="F:sequence-specific DNA binding"/>
    <property type="evidence" value="ECO:0007669"/>
    <property type="project" value="TreeGrafter"/>
</dbReference>
<evidence type="ECO:0000259" key="5">
    <source>
        <dbReference type="PROSITE" id="PS50931"/>
    </source>
</evidence>
<reference evidence="6" key="1">
    <citation type="submission" date="2022-05" db="EMBL/GenBank/DDBJ databases">
        <title>Description of a novel species of Leclercia; Leclercia tamurae and the Proposal for a Novel Genus Silvania gen. nov. Containing Two Novel Species Silvania hatchlandensis sp. nov. and Silvania confinis sp. nov. Isolated from the Rhizosphere of Oak.</title>
        <authorList>
            <person name="Maddock D.W."/>
            <person name="Brady C.L."/>
            <person name="Denman S."/>
            <person name="Arnold D."/>
        </authorList>
    </citation>
    <scope>NUCLEOTIDE SEQUENCE</scope>
    <source>
        <strain evidence="6">H4N4</strain>
    </source>
</reference>
<dbReference type="GO" id="GO:0003700">
    <property type="term" value="F:DNA-binding transcription factor activity"/>
    <property type="evidence" value="ECO:0007669"/>
    <property type="project" value="InterPro"/>
</dbReference>
<dbReference type="Gene3D" id="3.40.190.290">
    <property type="match status" value="1"/>
</dbReference>
<dbReference type="InterPro" id="IPR036390">
    <property type="entry name" value="WH_DNA-bd_sf"/>
</dbReference>
<evidence type="ECO:0000256" key="3">
    <source>
        <dbReference type="ARBA" id="ARBA00023125"/>
    </source>
</evidence>
<dbReference type="Gene3D" id="1.10.10.10">
    <property type="entry name" value="Winged helix-like DNA-binding domain superfamily/Winged helix DNA-binding domain"/>
    <property type="match status" value="1"/>
</dbReference>
<gene>
    <name evidence="6" type="ORF">M8013_05425</name>
</gene>
<proteinExistence type="inferred from homology"/>
<dbReference type="SUPFAM" id="SSF53850">
    <property type="entry name" value="Periplasmic binding protein-like II"/>
    <property type="match status" value="1"/>
</dbReference>
<name>A0A9J6QBY1_9ENTR</name>
<dbReference type="Pfam" id="PF03466">
    <property type="entry name" value="LysR_substrate"/>
    <property type="match status" value="1"/>
</dbReference>
<accession>A0A9J6QBY1</accession>
<dbReference type="InterPro" id="IPR036388">
    <property type="entry name" value="WH-like_DNA-bd_sf"/>
</dbReference>
<evidence type="ECO:0000256" key="4">
    <source>
        <dbReference type="ARBA" id="ARBA00023163"/>
    </source>
</evidence>
<dbReference type="FunFam" id="1.10.10.10:FF:000001">
    <property type="entry name" value="LysR family transcriptional regulator"/>
    <property type="match status" value="1"/>
</dbReference>
<dbReference type="RefSeq" id="WP_271266785.1">
    <property type="nucleotide sequence ID" value="NZ_JAMGZJ010000069.1"/>
</dbReference>
<dbReference type="InterPro" id="IPR058163">
    <property type="entry name" value="LysR-type_TF_proteobact-type"/>
</dbReference>
<keyword evidence="2" id="KW-0805">Transcription regulation</keyword>
<dbReference type="Proteomes" id="UP001061282">
    <property type="component" value="Unassembled WGS sequence"/>
</dbReference>
<dbReference type="SUPFAM" id="SSF46785">
    <property type="entry name" value="Winged helix' DNA-binding domain"/>
    <property type="match status" value="1"/>
</dbReference>
<dbReference type="PANTHER" id="PTHR30537:SF1">
    <property type="entry name" value="HTH-TYPE TRANSCRIPTIONAL REGULATOR PGRR"/>
    <property type="match status" value="1"/>
</dbReference>
<comment type="caution">
    <text evidence="6">The sequence shown here is derived from an EMBL/GenBank/DDBJ whole genome shotgun (WGS) entry which is preliminary data.</text>
</comment>
<keyword evidence="3" id="KW-0238">DNA-binding</keyword>
<comment type="similarity">
    <text evidence="1">Belongs to the LysR transcriptional regulatory family.</text>
</comment>
<dbReference type="PROSITE" id="PS50931">
    <property type="entry name" value="HTH_LYSR"/>
    <property type="match status" value="1"/>
</dbReference>
<evidence type="ECO:0000313" key="6">
    <source>
        <dbReference type="EMBL" id="MCU6668196.1"/>
    </source>
</evidence>